<organism evidence="1 2">
    <name type="scientific">Paramecium sonneborni</name>
    <dbReference type="NCBI Taxonomy" id="65129"/>
    <lineage>
        <taxon>Eukaryota</taxon>
        <taxon>Sar</taxon>
        <taxon>Alveolata</taxon>
        <taxon>Ciliophora</taxon>
        <taxon>Intramacronucleata</taxon>
        <taxon>Oligohymenophorea</taxon>
        <taxon>Peniculida</taxon>
        <taxon>Parameciidae</taxon>
        <taxon>Paramecium</taxon>
    </lineage>
</organism>
<dbReference type="Proteomes" id="UP000692954">
    <property type="component" value="Unassembled WGS sequence"/>
</dbReference>
<dbReference type="AlphaFoldDB" id="A0A8S1NY56"/>
<accession>A0A8S1NY56</accession>
<dbReference type="OrthoDB" id="308703at2759"/>
<evidence type="ECO:0000313" key="1">
    <source>
        <dbReference type="EMBL" id="CAD8095361.1"/>
    </source>
</evidence>
<dbReference type="EMBL" id="CAJJDN010000064">
    <property type="protein sequence ID" value="CAD8095361.1"/>
    <property type="molecule type" value="Genomic_DNA"/>
</dbReference>
<name>A0A8S1NY56_9CILI</name>
<keyword evidence="2" id="KW-1185">Reference proteome</keyword>
<evidence type="ECO:0000313" key="2">
    <source>
        <dbReference type="Proteomes" id="UP000692954"/>
    </source>
</evidence>
<proteinExistence type="predicted"/>
<gene>
    <name evidence="1" type="ORF">PSON_ATCC_30995.1.T0640137</name>
</gene>
<protein>
    <submittedName>
        <fullName evidence="1">Uncharacterized protein</fullName>
    </submittedName>
</protein>
<sequence>MCQIISVSNNDDDVEILDYQHNLKYCSIQIKNQAGYILWDQQVQYFQNCPFQEKFEFGLKPQKINVLQKGRSQQSELIINDNKVILKNKDKDLIFYQLFERQQVRMENVQRINQYIVHYDNNNKNIQFSDGMNKIQSIQLTESRQILMINGVNLGTAFQQSDGSICYQGNNQCVYCIIKQNEELELKNFQNFQIGINQLCIEYQFY</sequence>
<comment type="caution">
    <text evidence="1">The sequence shown here is derived from an EMBL/GenBank/DDBJ whole genome shotgun (WGS) entry which is preliminary data.</text>
</comment>
<reference evidence="1" key="1">
    <citation type="submission" date="2021-01" db="EMBL/GenBank/DDBJ databases">
        <authorList>
            <consortium name="Genoscope - CEA"/>
            <person name="William W."/>
        </authorList>
    </citation>
    <scope>NUCLEOTIDE SEQUENCE</scope>
</reference>